<evidence type="ECO:0000313" key="1">
    <source>
        <dbReference type="EMBL" id="VIO70094.1"/>
    </source>
</evidence>
<dbReference type="AlphaFoldDB" id="A0A508T8C0"/>
<reference evidence="1" key="1">
    <citation type="submission" date="2019-02" db="EMBL/GenBank/DDBJ databases">
        <authorList>
            <person name="Pothier F.J."/>
        </authorList>
    </citation>
    <scope>NUCLEOTIDE SEQUENCE</scope>
    <source>
        <strain evidence="1">CI-1B</strain>
    </source>
</reference>
<organism evidence="1 2">
    <name type="scientific">Bradyrhizobium ivorense</name>
    <dbReference type="NCBI Taxonomy" id="2511166"/>
    <lineage>
        <taxon>Bacteria</taxon>
        <taxon>Pseudomonadati</taxon>
        <taxon>Pseudomonadota</taxon>
        <taxon>Alphaproteobacteria</taxon>
        <taxon>Hyphomicrobiales</taxon>
        <taxon>Nitrobacteraceae</taxon>
        <taxon>Bradyrhizobium</taxon>
    </lineage>
</organism>
<gene>
    <name evidence="1" type="ORF">CI1B_29480</name>
</gene>
<proteinExistence type="predicted"/>
<comment type="caution">
    <text evidence="1">The sequence shown here is derived from an EMBL/GenBank/DDBJ whole genome shotgun (WGS) entry which is preliminary data.</text>
</comment>
<protein>
    <submittedName>
        <fullName evidence="1">Uncharacterized protein</fullName>
    </submittedName>
</protein>
<dbReference type="EMBL" id="CAADFC020000010">
    <property type="protein sequence ID" value="VIO70094.1"/>
    <property type="molecule type" value="Genomic_DNA"/>
</dbReference>
<accession>A0A508T8C0</accession>
<name>A0A508T8C0_9BRAD</name>
<dbReference type="RefSeq" id="WP_172628049.1">
    <property type="nucleotide sequence ID" value="NZ_CAADFC020000010.1"/>
</dbReference>
<keyword evidence="2" id="KW-1185">Reference proteome</keyword>
<evidence type="ECO:0000313" key="2">
    <source>
        <dbReference type="Proteomes" id="UP000328092"/>
    </source>
</evidence>
<sequence>MADLAMALNRSSFAYLGLPEKPGNSPDLISMYRKRRSSATYRMTGRFESAAYLNR</sequence>
<dbReference type="Proteomes" id="UP000328092">
    <property type="component" value="Unassembled WGS sequence"/>
</dbReference>